<name>A0AAN8WZ81_HALRR</name>
<dbReference type="Gene3D" id="2.60.40.10">
    <property type="entry name" value="Immunoglobulins"/>
    <property type="match status" value="1"/>
</dbReference>
<keyword evidence="1" id="KW-0472">Membrane</keyword>
<evidence type="ECO:0000259" key="2">
    <source>
        <dbReference type="PROSITE" id="PS50835"/>
    </source>
</evidence>
<dbReference type="Pfam" id="PF00047">
    <property type="entry name" value="ig"/>
    <property type="match status" value="1"/>
</dbReference>
<feature type="domain" description="Ig-like" evidence="2">
    <location>
        <begin position="21"/>
        <end position="117"/>
    </location>
</feature>
<dbReference type="PANTHER" id="PTHR23279:SF36">
    <property type="entry name" value="DEFECTIVE PROBOSCIS EXTENSION RESPONSE 9, ISOFORM A"/>
    <property type="match status" value="1"/>
</dbReference>
<dbReference type="InterPro" id="IPR013151">
    <property type="entry name" value="Immunoglobulin_dom"/>
</dbReference>
<evidence type="ECO:0000313" key="3">
    <source>
        <dbReference type="EMBL" id="KAK7069169.1"/>
    </source>
</evidence>
<dbReference type="InterPro" id="IPR037448">
    <property type="entry name" value="Zig-8"/>
</dbReference>
<dbReference type="GO" id="GO:0050808">
    <property type="term" value="P:synapse organization"/>
    <property type="evidence" value="ECO:0007669"/>
    <property type="project" value="TreeGrafter"/>
</dbReference>
<dbReference type="SMART" id="SM00409">
    <property type="entry name" value="IG"/>
    <property type="match status" value="1"/>
</dbReference>
<dbReference type="AlphaFoldDB" id="A0AAN8WZ81"/>
<sequence>MDTCQTRIKFSGFDNKSIWLPIKMFLVLKGPPERHIQEGSVLAITCVVRHPPHSAQQVLWFHGKENIDYDSPRGGISIQTEKSNRKTVSKLMLATINHNDNGEYSCTLSDLPPAVVSVHVLAGQLHQPVQQRANISSAVTASVSSALLVMLMVTLACVRCKVSN</sequence>
<dbReference type="EMBL" id="JAXCGZ010017008">
    <property type="protein sequence ID" value="KAK7069169.1"/>
    <property type="molecule type" value="Genomic_DNA"/>
</dbReference>
<dbReference type="InterPro" id="IPR013783">
    <property type="entry name" value="Ig-like_fold"/>
</dbReference>
<accession>A0AAN8WZ81</accession>
<organism evidence="3 4">
    <name type="scientific">Halocaridina rubra</name>
    <name type="common">Hawaiian red shrimp</name>
    <dbReference type="NCBI Taxonomy" id="373956"/>
    <lineage>
        <taxon>Eukaryota</taxon>
        <taxon>Metazoa</taxon>
        <taxon>Ecdysozoa</taxon>
        <taxon>Arthropoda</taxon>
        <taxon>Crustacea</taxon>
        <taxon>Multicrustacea</taxon>
        <taxon>Malacostraca</taxon>
        <taxon>Eumalacostraca</taxon>
        <taxon>Eucarida</taxon>
        <taxon>Decapoda</taxon>
        <taxon>Pleocyemata</taxon>
        <taxon>Caridea</taxon>
        <taxon>Atyoidea</taxon>
        <taxon>Atyidae</taxon>
        <taxon>Halocaridina</taxon>
    </lineage>
</organism>
<reference evidence="3 4" key="1">
    <citation type="submission" date="2023-11" db="EMBL/GenBank/DDBJ databases">
        <title>Halocaridina rubra genome assembly.</title>
        <authorList>
            <person name="Smith C."/>
        </authorList>
    </citation>
    <scope>NUCLEOTIDE SEQUENCE [LARGE SCALE GENOMIC DNA]</scope>
    <source>
        <strain evidence="3">EP-1</strain>
        <tissue evidence="3">Whole</tissue>
    </source>
</reference>
<dbReference type="PANTHER" id="PTHR23279">
    <property type="entry name" value="DEFECTIVE PROBOSCIS EXTENSION RESPONSE DPR -RELATED"/>
    <property type="match status" value="1"/>
</dbReference>
<keyword evidence="4" id="KW-1185">Reference proteome</keyword>
<dbReference type="SUPFAM" id="SSF48726">
    <property type="entry name" value="Immunoglobulin"/>
    <property type="match status" value="1"/>
</dbReference>
<dbReference type="Proteomes" id="UP001381693">
    <property type="component" value="Unassembled WGS sequence"/>
</dbReference>
<keyword evidence="1" id="KW-0812">Transmembrane</keyword>
<dbReference type="PROSITE" id="PS50835">
    <property type="entry name" value="IG_LIKE"/>
    <property type="match status" value="1"/>
</dbReference>
<keyword evidence="1" id="KW-1133">Transmembrane helix</keyword>
<protein>
    <recommendedName>
        <fullName evidence="2">Ig-like domain-containing protein</fullName>
    </recommendedName>
</protein>
<evidence type="ECO:0000313" key="4">
    <source>
        <dbReference type="Proteomes" id="UP001381693"/>
    </source>
</evidence>
<feature type="transmembrane region" description="Helical" evidence="1">
    <location>
        <begin position="135"/>
        <end position="158"/>
    </location>
</feature>
<comment type="caution">
    <text evidence="3">The sequence shown here is derived from an EMBL/GenBank/DDBJ whole genome shotgun (WGS) entry which is preliminary data.</text>
</comment>
<dbReference type="InterPro" id="IPR036179">
    <property type="entry name" value="Ig-like_dom_sf"/>
</dbReference>
<dbReference type="InterPro" id="IPR007110">
    <property type="entry name" value="Ig-like_dom"/>
</dbReference>
<evidence type="ECO:0000256" key="1">
    <source>
        <dbReference type="SAM" id="Phobius"/>
    </source>
</evidence>
<proteinExistence type="predicted"/>
<dbReference type="InterPro" id="IPR003599">
    <property type="entry name" value="Ig_sub"/>
</dbReference>
<dbReference type="GO" id="GO:0032589">
    <property type="term" value="C:neuron projection membrane"/>
    <property type="evidence" value="ECO:0007669"/>
    <property type="project" value="TreeGrafter"/>
</dbReference>
<gene>
    <name evidence="3" type="ORF">SK128_004969</name>
</gene>